<dbReference type="AlphaFoldDB" id="F4QFN1"/>
<protein>
    <submittedName>
        <fullName evidence="1">Cytochrome c oxidase subunit IV</fullName>
    </submittedName>
</protein>
<reference evidence="2" key="1">
    <citation type="journal article" date="2011" name="Genome Res.">
        <title>Phylogeny-wide analysis of social amoeba genomes highlights ancient origins for complex intercellular communication.</title>
        <authorList>
            <person name="Heidel A.J."/>
            <person name="Lawal H.M."/>
            <person name="Felder M."/>
            <person name="Schilde C."/>
            <person name="Helps N.R."/>
            <person name="Tunggal B."/>
            <person name="Rivero F."/>
            <person name="John U."/>
            <person name="Schleicher M."/>
            <person name="Eichinger L."/>
            <person name="Platzer M."/>
            <person name="Noegel A.A."/>
            <person name="Schaap P."/>
            <person name="Gloeckner G."/>
        </authorList>
    </citation>
    <scope>NUCLEOTIDE SEQUENCE [LARGE SCALE GENOMIC DNA]</scope>
    <source>
        <strain evidence="2">SH3</strain>
    </source>
</reference>
<name>F4QFN1_CACFS</name>
<dbReference type="GeneID" id="14866494"/>
<dbReference type="OrthoDB" id="15208at2759"/>
<dbReference type="Proteomes" id="UP000007797">
    <property type="component" value="Unassembled WGS sequence"/>
</dbReference>
<proteinExistence type="predicted"/>
<sequence>MQFLRTATRVFSATQPLAAVQGSSNSNKAVVTETTTTTIRSDQNNRFIHSTTSQQKTTVVDHRQQIHSISIRSCIQVDIMHLYICRYAGYFKKFLFPTERQLRTEQLHENGIFPGNPAFDAFYDKLEQTQVSKDLNIPDALLDDPLLHVSVIKYNKHVVEKYNLSPEQEKSLLEEYDLSYGDSSLEYILPLPVPEHNFEELPVIVRYDGEH</sequence>
<gene>
    <name evidence="1" type="primary">cxdA</name>
    <name evidence="1" type="ORF">DFA_11245</name>
</gene>
<evidence type="ECO:0000313" key="1">
    <source>
        <dbReference type="EMBL" id="EGG13484.1"/>
    </source>
</evidence>
<evidence type="ECO:0000313" key="2">
    <source>
        <dbReference type="Proteomes" id="UP000007797"/>
    </source>
</evidence>
<dbReference type="KEGG" id="dfa:DFA_11245"/>
<dbReference type="RefSeq" id="XP_004350188.1">
    <property type="nucleotide sequence ID" value="XM_004350138.1"/>
</dbReference>
<organism evidence="1 2">
    <name type="scientific">Cavenderia fasciculata</name>
    <name type="common">Slime mold</name>
    <name type="synonym">Dictyostelium fasciculatum</name>
    <dbReference type="NCBI Taxonomy" id="261658"/>
    <lineage>
        <taxon>Eukaryota</taxon>
        <taxon>Amoebozoa</taxon>
        <taxon>Evosea</taxon>
        <taxon>Eumycetozoa</taxon>
        <taxon>Dictyostelia</taxon>
        <taxon>Acytosteliales</taxon>
        <taxon>Cavenderiaceae</taxon>
        <taxon>Cavenderia</taxon>
    </lineage>
</organism>
<keyword evidence="2" id="KW-1185">Reference proteome</keyword>
<accession>F4QFN1</accession>
<dbReference type="EMBL" id="GL883029">
    <property type="protein sequence ID" value="EGG13484.1"/>
    <property type="molecule type" value="Genomic_DNA"/>
</dbReference>